<sequence>MKRLFDFSIIKTLWAARLQSIFESIFGKEPVKKVAVQQAIKPSSSTPINPAPIKREMHSSVVVKTVSFTVSCDVTLNIIQQNLGCSVQQFLPGHATMNLWWKIFKTTDA</sequence>
<organism evidence="1 2">
    <name type="scientific">Caenorhabditis japonica</name>
    <dbReference type="NCBI Taxonomy" id="281687"/>
    <lineage>
        <taxon>Eukaryota</taxon>
        <taxon>Metazoa</taxon>
        <taxon>Ecdysozoa</taxon>
        <taxon>Nematoda</taxon>
        <taxon>Chromadorea</taxon>
        <taxon>Rhabditida</taxon>
        <taxon>Rhabditina</taxon>
        <taxon>Rhabditomorpha</taxon>
        <taxon>Rhabditoidea</taxon>
        <taxon>Rhabditidae</taxon>
        <taxon>Peloderinae</taxon>
        <taxon>Caenorhabditis</taxon>
    </lineage>
</organism>
<keyword evidence="2" id="KW-1185">Reference proteome</keyword>
<reference evidence="2" key="1">
    <citation type="submission" date="2010-08" db="EMBL/GenBank/DDBJ databases">
        <authorList>
            <consortium name="Caenorhabditis japonica Sequencing Consortium"/>
            <person name="Wilson R.K."/>
        </authorList>
    </citation>
    <scope>NUCLEOTIDE SEQUENCE [LARGE SCALE GENOMIC DNA]</scope>
    <source>
        <strain evidence="2">DF5081</strain>
    </source>
</reference>
<accession>A0A8R1ESQ8</accession>
<protein>
    <submittedName>
        <fullName evidence="1">Uncharacterized protein</fullName>
    </submittedName>
</protein>
<reference evidence="1" key="2">
    <citation type="submission" date="2022-06" db="UniProtKB">
        <authorList>
            <consortium name="EnsemblMetazoa"/>
        </authorList>
    </citation>
    <scope>IDENTIFICATION</scope>
    <source>
        <strain evidence="1">DF5081</strain>
    </source>
</reference>
<dbReference type="Proteomes" id="UP000005237">
    <property type="component" value="Unassembled WGS sequence"/>
</dbReference>
<dbReference type="EnsemblMetazoa" id="CJA42714.1">
    <property type="protein sequence ID" value="CJA42714.1"/>
    <property type="gene ID" value="WBGene00218562"/>
</dbReference>
<dbReference type="AlphaFoldDB" id="A0A8R1ESQ8"/>
<evidence type="ECO:0000313" key="2">
    <source>
        <dbReference type="Proteomes" id="UP000005237"/>
    </source>
</evidence>
<proteinExistence type="predicted"/>
<name>A0A8R1ESQ8_CAEJA</name>
<evidence type="ECO:0000313" key="1">
    <source>
        <dbReference type="EnsemblMetazoa" id="CJA42714.1"/>
    </source>
</evidence>